<dbReference type="GO" id="GO:0008270">
    <property type="term" value="F:zinc ion binding"/>
    <property type="evidence" value="ECO:0007669"/>
    <property type="project" value="UniProtKB-KW"/>
</dbReference>
<evidence type="ECO:0000256" key="3">
    <source>
        <dbReference type="ARBA" id="ARBA00022723"/>
    </source>
</evidence>
<dbReference type="STRING" id="188477.A0A433U0H9"/>
<accession>A0A433U0H9</accession>
<keyword evidence="11" id="KW-0539">Nucleus</keyword>
<dbReference type="InterPro" id="IPR000536">
    <property type="entry name" value="Nucl_hrmn_rcpt_lig-bd"/>
</dbReference>
<keyword evidence="3" id="KW-0479">Metal-binding</keyword>
<dbReference type="AlphaFoldDB" id="A0A433U0H9"/>
<dbReference type="GO" id="GO:0003700">
    <property type="term" value="F:DNA-binding transcription factor activity"/>
    <property type="evidence" value="ECO:0007669"/>
    <property type="project" value="InterPro"/>
</dbReference>
<sequence>MMKQEVAGAVPGSSMQARLCQVCSDNASGFHYGVWSCEGCKAFFKRSIQGPVDYICPATNTCTIDKHRRKSCQACRLRKCYEVGMNKGHQRKERKNSSAVGVLKGKRCRADSSDATVNSTNNGGASSSKVRLLIPLLSPQQWEMTGMGDVLEQVSAVSEQMVHYGLNKEELLLLQATVLVNAEVRRLGSFEKIQEMRQTILDVFMEVAGRQQGYGGWRHAPSILLLLTHIRQASERGITFFQRLKMEGSVNFCDLITEMLDAHNPSGERRRQLQQQQHHLHQLHHHHLQQQHQQQQQHPHGGPAGQHGHHQGPPPQQHHHAVHLHPPGTHARHQMAPE</sequence>
<dbReference type="Pfam" id="PF00105">
    <property type="entry name" value="zf-C4"/>
    <property type="match status" value="1"/>
</dbReference>
<evidence type="ECO:0000256" key="10">
    <source>
        <dbReference type="ARBA" id="ARBA00023170"/>
    </source>
</evidence>
<evidence type="ECO:0000256" key="5">
    <source>
        <dbReference type="ARBA" id="ARBA00022833"/>
    </source>
</evidence>
<keyword evidence="6" id="KW-0805">Transcription regulation</keyword>
<evidence type="ECO:0008006" key="17">
    <source>
        <dbReference type="Google" id="ProtNLM"/>
    </source>
</evidence>
<dbReference type="Gene3D" id="3.30.50.10">
    <property type="entry name" value="Erythroid Transcription Factor GATA-1, subunit A"/>
    <property type="match status" value="1"/>
</dbReference>
<dbReference type="Gene3D" id="1.10.565.10">
    <property type="entry name" value="Retinoid X Receptor"/>
    <property type="match status" value="1"/>
</dbReference>
<feature type="compositionally biased region" description="Basic residues" evidence="12">
    <location>
        <begin position="278"/>
        <end position="289"/>
    </location>
</feature>
<comment type="caution">
    <text evidence="15">The sequence shown here is derived from an EMBL/GenBank/DDBJ whole genome shotgun (WGS) entry which is preliminary data.</text>
</comment>
<keyword evidence="10" id="KW-0675">Receptor</keyword>
<keyword evidence="8" id="KW-0238">DNA-binding</keyword>
<evidence type="ECO:0000259" key="13">
    <source>
        <dbReference type="PROSITE" id="PS51030"/>
    </source>
</evidence>
<dbReference type="Proteomes" id="UP000271974">
    <property type="component" value="Unassembled WGS sequence"/>
</dbReference>
<feature type="region of interest" description="Disordered" evidence="12">
    <location>
        <begin position="265"/>
        <end position="338"/>
    </location>
</feature>
<keyword evidence="2" id="KW-0754">Steroid-binding</keyword>
<evidence type="ECO:0000256" key="4">
    <source>
        <dbReference type="ARBA" id="ARBA00022771"/>
    </source>
</evidence>
<evidence type="ECO:0000256" key="1">
    <source>
        <dbReference type="ARBA" id="ARBA00005413"/>
    </source>
</evidence>
<dbReference type="SMART" id="SM00399">
    <property type="entry name" value="ZnF_C4"/>
    <property type="match status" value="1"/>
</dbReference>
<dbReference type="CDD" id="cd07171">
    <property type="entry name" value="NR_DBD_ER"/>
    <property type="match status" value="1"/>
</dbReference>
<dbReference type="EMBL" id="RQTK01000114">
    <property type="protein sequence ID" value="RUS87323.1"/>
    <property type="molecule type" value="Genomic_DNA"/>
</dbReference>
<evidence type="ECO:0000256" key="2">
    <source>
        <dbReference type="ARBA" id="ARBA00022665"/>
    </source>
</evidence>
<dbReference type="PANTHER" id="PTHR48092">
    <property type="entry name" value="KNIRPS-RELATED PROTEIN-RELATED"/>
    <property type="match status" value="1"/>
</dbReference>
<reference evidence="15 16" key="1">
    <citation type="submission" date="2019-01" db="EMBL/GenBank/DDBJ databases">
        <title>A draft genome assembly of the solar-powered sea slug Elysia chlorotica.</title>
        <authorList>
            <person name="Cai H."/>
            <person name="Li Q."/>
            <person name="Fang X."/>
            <person name="Li J."/>
            <person name="Curtis N.E."/>
            <person name="Altenburger A."/>
            <person name="Shibata T."/>
            <person name="Feng M."/>
            <person name="Maeda T."/>
            <person name="Schwartz J.A."/>
            <person name="Shigenobu S."/>
            <person name="Lundholm N."/>
            <person name="Nishiyama T."/>
            <person name="Yang H."/>
            <person name="Hasebe M."/>
            <person name="Li S."/>
            <person name="Pierce S.K."/>
            <person name="Wang J."/>
        </authorList>
    </citation>
    <scope>NUCLEOTIDE SEQUENCE [LARGE SCALE GENOMIC DNA]</scope>
    <source>
        <strain evidence="15">EC2010</strain>
        <tissue evidence="15">Whole organism of an adult</tissue>
    </source>
</reference>
<dbReference type="OrthoDB" id="5799427at2759"/>
<feature type="domain" description="NR LBD" evidence="14">
    <location>
        <begin position="1"/>
        <end position="263"/>
    </location>
</feature>
<dbReference type="FunFam" id="3.30.50.10:FF:000139">
    <property type="entry name" value="Estrogen receptor beta a variant b"/>
    <property type="match status" value="1"/>
</dbReference>
<gene>
    <name evidence="15" type="ORF">EGW08_004935</name>
</gene>
<dbReference type="SUPFAM" id="SSF57716">
    <property type="entry name" value="Glucocorticoid receptor-like (DNA-binding domain)"/>
    <property type="match status" value="1"/>
</dbReference>
<evidence type="ECO:0000313" key="15">
    <source>
        <dbReference type="EMBL" id="RUS87323.1"/>
    </source>
</evidence>
<feature type="compositionally biased region" description="Low complexity" evidence="12">
    <location>
        <begin position="290"/>
        <end position="301"/>
    </location>
</feature>
<proteinExistence type="inferred from homology"/>
<dbReference type="InterPro" id="IPR050200">
    <property type="entry name" value="Nuclear_hormone_rcpt_NR3"/>
</dbReference>
<evidence type="ECO:0000256" key="9">
    <source>
        <dbReference type="ARBA" id="ARBA00023163"/>
    </source>
</evidence>
<evidence type="ECO:0000259" key="14">
    <source>
        <dbReference type="PROSITE" id="PS51843"/>
    </source>
</evidence>
<dbReference type="PRINTS" id="PR00047">
    <property type="entry name" value="STROIDFINGER"/>
</dbReference>
<evidence type="ECO:0000256" key="7">
    <source>
        <dbReference type="ARBA" id="ARBA00023121"/>
    </source>
</evidence>
<dbReference type="InterPro" id="IPR013088">
    <property type="entry name" value="Znf_NHR/GATA"/>
</dbReference>
<keyword evidence="9" id="KW-0804">Transcription</keyword>
<dbReference type="PROSITE" id="PS51843">
    <property type="entry name" value="NR_LBD"/>
    <property type="match status" value="1"/>
</dbReference>
<evidence type="ECO:0000256" key="6">
    <source>
        <dbReference type="ARBA" id="ARBA00023015"/>
    </source>
</evidence>
<dbReference type="InterPro" id="IPR035500">
    <property type="entry name" value="NHR-like_dom_sf"/>
</dbReference>
<keyword evidence="7" id="KW-0446">Lipid-binding</keyword>
<dbReference type="SUPFAM" id="SSF48508">
    <property type="entry name" value="Nuclear receptor ligand-binding domain"/>
    <property type="match status" value="1"/>
</dbReference>
<dbReference type="GO" id="GO:0005496">
    <property type="term" value="F:steroid binding"/>
    <property type="evidence" value="ECO:0007669"/>
    <property type="project" value="UniProtKB-KW"/>
</dbReference>
<organism evidence="15 16">
    <name type="scientific">Elysia chlorotica</name>
    <name type="common">Eastern emerald elysia</name>
    <name type="synonym">Sea slug</name>
    <dbReference type="NCBI Taxonomy" id="188477"/>
    <lineage>
        <taxon>Eukaryota</taxon>
        <taxon>Metazoa</taxon>
        <taxon>Spiralia</taxon>
        <taxon>Lophotrochozoa</taxon>
        <taxon>Mollusca</taxon>
        <taxon>Gastropoda</taxon>
        <taxon>Heterobranchia</taxon>
        <taxon>Euthyneura</taxon>
        <taxon>Panpulmonata</taxon>
        <taxon>Sacoglossa</taxon>
        <taxon>Placobranchoidea</taxon>
        <taxon>Plakobranchidae</taxon>
        <taxon>Elysia</taxon>
    </lineage>
</organism>
<evidence type="ECO:0000256" key="8">
    <source>
        <dbReference type="ARBA" id="ARBA00023125"/>
    </source>
</evidence>
<keyword evidence="16" id="KW-1185">Reference proteome</keyword>
<keyword evidence="4" id="KW-0863">Zinc-finger</keyword>
<feature type="domain" description="Nuclear receptor" evidence="13">
    <location>
        <begin position="17"/>
        <end position="92"/>
    </location>
</feature>
<evidence type="ECO:0000256" key="12">
    <source>
        <dbReference type="SAM" id="MobiDB-lite"/>
    </source>
</evidence>
<keyword evidence="5" id="KW-0862">Zinc</keyword>
<dbReference type="GO" id="GO:0043565">
    <property type="term" value="F:sequence-specific DNA binding"/>
    <property type="evidence" value="ECO:0007669"/>
    <property type="project" value="InterPro"/>
</dbReference>
<name>A0A433U0H9_ELYCH</name>
<comment type="similarity">
    <text evidence="1">Belongs to the nuclear hormone receptor family. NR3 subfamily.</text>
</comment>
<dbReference type="InterPro" id="IPR001628">
    <property type="entry name" value="Znf_hrmn_rcpt"/>
</dbReference>
<dbReference type="PROSITE" id="PS00031">
    <property type="entry name" value="NUCLEAR_REC_DBD_1"/>
    <property type="match status" value="1"/>
</dbReference>
<evidence type="ECO:0000313" key="16">
    <source>
        <dbReference type="Proteomes" id="UP000271974"/>
    </source>
</evidence>
<dbReference type="PROSITE" id="PS51030">
    <property type="entry name" value="NUCLEAR_REC_DBD_2"/>
    <property type="match status" value="1"/>
</dbReference>
<evidence type="ECO:0000256" key="11">
    <source>
        <dbReference type="ARBA" id="ARBA00023242"/>
    </source>
</evidence>
<protein>
    <recommendedName>
        <fullName evidence="17">Estrogen receptor</fullName>
    </recommendedName>
</protein>